<organism evidence="2 3">
    <name type="scientific">Candidatus Terrybacteria bacterium RIFCSPLOWO2_01_FULL_58_14</name>
    <dbReference type="NCBI Taxonomy" id="1802369"/>
    <lineage>
        <taxon>Bacteria</taxon>
        <taxon>Candidatus Terryibacteriota</taxon>
    </lineage>
</organism>
<protein>
    <submittedName>
        <fullName evidence="2">Uncharacterized protein</fullName>
    </submittedName>
</protein>
<keyword evidence="1" id="KW-0472">Membrane</keyword>
<reference evidence="2 3" key="1">
    <citation type="journal article" date="2016" name="Nat. Commun.">
        <title>Thousands of microbial genomes shed light on interconnected biogeochemical processes in an aquifer system.</title>
        <authorList>
            <person name="Anantharaman K."/>
            <person name="Brown C.T."/>
            <person name="Hug L.A."/>
            <person name="Sharon I."/>
            <person name="Castelle C.J."/>
            <person name="Probst A.J."/>
            <person name="Thomas B.C."/>
            <person name="Singh A."/>
            <person name="Wilkins M.J."/>
            <person name="Karaoz U."/>
            <person name="Brodie E.L."/>
            <person name="Williams K.H."/>
            <person name="Hubbard S.S."/>
            <person name="Banfield J.F."/>
        </authorList>
    </citation>
    <scope>NUCLEOTIDE SEQUENCE [LARGE SCALE GENOMIC DNA]</scope>
</reference>
<dbReference type="AlphaFoldDB" id="A0A1G2Q0L0"/>
<evidence type="ECO:0000313" key="2">
    <source>
        <dbReference type="EMBL" id="OHA53382.1"/>
    </source>
</evidence>
<dbReference type="EMBL" id="MHSZ01000016">
    <property type="protein sequence ID" value="OHA53382.1"/>
    <property type="molecule type" value="Genomic_DNA"/>
</dbReference>
<evidence type="ECO:0000313" key="3">
    <source>
        <dbReference type="Proteomes" id="UP000177865"/>
    </source>
</evidence>
<keyword evidence="1" id="KW-1133">Transmembrane helix</keyword>
<proteinExistence type="predicted"/>
<feature type="transmembrane region" description="Helical" evidence="1">
    <location>
        <begin position="12"/>
        <end position="36"/>
    </location>
</feature>
<keyword evidence="1" id="KW-0812">Transmembrane</keyword>
<gene>
    <name evidence="2" type="ORF">A2991_00020</name>
</gene>
<accession>A0A1G2Q0L0</accession>
<sequence length="134" mass="14665">MLVFGMEKSAKQLCLPCLIGAAAVLAVAAFGIWWLVGGRHPGVREPLPPEKELEAMVQYGQEALTQRLNDGEDLSAGPCLDNGERFPGWVIDIVHNPREPVDNIPEHQCSAYREGRALHFIELGLDANVVRIGP</sequence>
<name>A0A1G2Q0L0_9BACT</name>
<dbReference type="Proteomes" id="UP000177865">
    <property type="component" value="Unassembled WGS sequence"/>
</dbReference>
<comment type="caution">
    <text evidence="2">The sequence shown here is derived from an EMBL/GenBank/DDBJ whole genome shotgun (WGS) entry which is preliminary data.</text>
</comment>
<evidence type="ECO:0000256" key="1">
    <source>
        <dbReference type="SAM" id="Phobius"/>
    </source>
</evidence>